<feature type="transmembrane region" description="Helical" evidence="1">
    <location>
        <begin position="243"/>
        <end position="261"/>
    </location>
</feature>
<dbReference type="Proteomes" id="UP000192611">
    <property type="component" value="Unassembled WGS sequence"/>
</dbReference>
<keyword evidence="1" id="KW-0472">Membrane</keyword>
<proteinExistence type="predicted"/>
<feature type="transmembrane region" description="Helical" evidence="1">
    <location>
        <begin position="106"/>
        <end position="131"/>
    </location>
</feature>
<keyword evidence="1" id="KW-0812">Transmembrane</keyword>
<feature type="transmembrane region" description="Helical" evidence="1">
    <location>
        <begin position="171"/>
        <end position="192"/>
    </location>
</feature>
<dbReference type="AlphaFoldDB" id="A0A1W9S1V6"/>
<dbReference type="GO" id="GO:0005886">
    <property type="term" value="C:plasma membrane"/>
    <property type="evidence" value="ECO:0007669"/>
    <property type="project" value="UniProtKB-SubCell"/>
</dbReference>
<feature type="transmembrane region" description="Helical" evidence="1">
    <location>
        <begin position="62"/>
        <end position="85"/>
    </location>
</feature>
<evidence type="ECO:0000256" key="1">
    <source>
        <dbReference type="SAM" id="Phobius"/>
    </source>
</evidence>
<name>A0A1W9S1V6_9BACT</name>
<keyword evidence="1" id="KW-1133">Transmembrane helix</keyword>
<evidence type="ECO:0000313" key="3">
    <source>
        <dbReference type="Proteomes" id="UP000192611"/>
    </source>
</evidence>
<gene>
    <name evidence="2" type="ORF">B6D57_02020</name>
</gene>
<protein>
    <recommendedName>
        <fullName evidence="4">ABC transporter permease</fullName>
    </recommendedName>
</protein>
<feature type="transmembrane region" description="Helical" evidence="1">
    <location>
        <begin position="143"/>
        <end position="164"/>
    </location>
</feature>
<feature type="transmembrane region" description="Helical" evidence="1">
    <location>
        <begin position="204"/>
        <end position="222"/>
    </location>
</feature>
<evidence type="ECO:0008006" key="4">
    <source>
        <dbReference type="Google" id="ProtNLM"/>
    </source>
</evidence>
<dbReference type="Pfam" id="PF12679">
    <property type="entry name" value="ABC2_membrane_2"/>
    <property type="match status" value="1"/>
</dbReference>
<evidence type="ECO:0000313" key="2">
    <source>
        <dbReference type="EMBL" id="OQX90784.1"/>
    </source>
</evidence>
<dbReference type="GO" id="GO:0140359">
    <property type="term" value="F:ABC-type transporter activity"/>
    <property type="evidence" value="ECO:0007669"/>
    <property type="project" value="InterPro"/>
</dbReference>
<comment type="caution">
    <text evidence="2">The sequence shown here is derived from an EMBL/GenBank/DDBJ whole genome shotgun (WGS) entry which is preliminary data.</text>
</comment>
<dbReference type="PANTHER" id="PTHR43471">
    <property type="entry name" value="ABC TRANSPORTER PERMEASE"/>
    <property type="match status" value="1"/>
</dbReference>
<feature type="transmembrane region" description="Helical" evidence="1">
    <location>
        <begin position="21"/>
        <end position="42"/>
    </location>
</feature>
<accession>A0A1W9S1V6</accession>
<sequence>MIRFCGIIYGYFSYIGRRKTFYLVLGLGVLFVLISGCFYSENITINQRLIQGENLIKVVRSITLYLSIFWGMILGILIGMSTAMGEVENRHIELVLSKPITRTEYILARLLTAFIISFSITLVMSIISWVIYTLRLNVFDLRIFLGIGISALDIALIVSFVTLISLILPRLLAGFVGLMTYFFSFITGIDFLKGFVLSEDVPTFTKIIARIIYIIVPPFTNIHKIANSVMNRDMVSRGEFSNLIHGVLYLIICLFLIISIFRRKEF</sequence>
<reference evidence="3" key="1">
    <citation type="submission" date="2017-03" db="EMBL/GenBank/DDBJ databases">
        <title>Novel pathways for hydrocarbon cycling and metabolic interdependencies in hydrothermal sediment communities.</title>
        <authorList>
            <person name="Dombrowski N."/>
            <person name="Seitz K."/>
            <person name="Teske A."/>
            <person name="Baker B."/>
        </authorList>
    </citation>
    <scope>NUCLEOTIDE SEQUENCE [LARGE SCALE GENOMIC DNA]</scope>
</reference>
<dbReference type="EMBL" id="NATQ01000028">
    <property type="protein sequence ID" value="OQX90784.1"/>
    <property type="molecule type" value="Genomic_DNA"/>
</dbReference>
<organism evidence="2 3">
    <name type="scientific">Candidatus Coatesbacteria bacterium 4484_99</name>
    <dbReference type="NCBI Taxonomy" id="1970774"/>
    <lineage>
        <taxon>Bacteria</taxon>
        <taxon>Candidatus Coatesiibacteriota</taxon>
    </lineage>
</organism>